<dbReference type="EMBL" id="MTYJ01000051">
    <property type="protein sequence ID" value="OQV18240.1"/>
    <property type="molecule type" value="Genomic_DNA"/>
</dbReference>
<gene>
    <name evidence="2" type="ORF">BV898_07636</name>
</gene>
<organism evidence="2 3">
    <name type="scientific">Hypsibius exemplaris</name>
    <name type="common">Freshwater tardigrade</name>
    <dbReference type="NCBI Taxonomy" id="2072580"/>
    <lineage>
        <taxon>Eukaryota</taxon>
        <taxon>Metazoa</taxon>
        <taxon>Ecdysozoa</taxon>
        <taxon>Tardigrada</taxon>
        <taxon>Eutardigrada</taxon>
        <taxon>Parachela</taxon>
        <taxon>Hypsibioidea</taxon>
        <taxon>Hypsibiidae</taxon>
        <taxon>Hypsibius</taxon>
    </lineage>
</organism>
<evidence type="ECO:0000256" key="1">
    <source>
        <dbReference type="SAM" id="MobiDB-lite"/>
    </source>
</evidence>
<proteinExistence type="predicted"/>
<name>A0A1W0WSS8_HYPEX</name>
<dbReference type="Proteomes" id="UP000192578">
    <property type="component" value="Unassembled WGS sequence"/>
</dbReference>
<feature type="region of interest" description="Disordered" evidence="1">
    <location>
        <begin position="1"/>
        <end position="24"/>
    </location>
</feature>
<evidence type="ECO:0000313" key="3">
    <source>
        <dbReference type="Proteomes" id="UP000192578"/>
    </source>
</evidence>
<keyword evidence="3" id="KW-1185">Reference proteome</keyword>
<reference evidence="3" key="1">
    <citation type="submission" date="2017-01" db="EMBL/GenBank/DDBJ databases">
        <title>Comparative genomics of anhydrobiosis in the tardigrade Hypsibius dujardini.</title>
        <authorList>
            <person name="Yoshida Y."/>
            <person name="Koutsovoulos G."/>
            <person name="Laetsch D."/>
            <person name="Stevens L."/>
            <person name="Kumar S."/>
            <person name="Horikawa D."/>
            <person name="Ishino K."/>
            <person name="Komine S."/>
            <person name="Tomita M."/>
            <person name="Blaxter M."/>
            <person name="Arakawa K."/>
        </authorList>
    </citation>
    <scope>NUCLEOTIDE SEQUENCE [LARGE SCALE GENOMIC DNA]</scope>
    <source>
        <strain evidence="3">Z151</strain>
    </source>
</reference>
<sequence>MDFNHTAHFPHVDSDEGDSSLSEKLRGISSRNSFDSDYCRFKDPVPLGETLFLESSGGSDLEEFPMSINGVTIGHAPVAAPPSKESRG</sequence>
<protein>
    <submittedName>
        <fullName evidence="2">Uncharacterized protein</fullName>
    </submittedName>
</protein>
<accession>A0A1W0WSS8</accession>
<comment type="caution">
    <text evidence="2">The sequence shown here is derived from an EMBL/GenBank/DDBJ whole genome shotgun (WGS) entry which is preliminary data.</text>
</comment>
<dbReference type="AlphaFoldDB" id="A0A1W0WSS8"/>
<evidence type="ECO:0000313" key="2">
    <source>
        <dbReference type="EMBL" id="OQV18240.1"/>
    </source>
</evidence>